<keyword evidence="3" id="KW-1185">Reference proteome</keyword>
<evidence type="ECO:0000256" key="1">
    <source>
        <dbReference type="SAM" id="Coils"/>
    </source>
</evidence>
<gene>
    <name evidence="2" type="ORF">SAMN04488243_102132</name>
</gene>
<sequence>MDLAERLSELAQALSQASAAVGILEAIEEVLDEYKDGELTLKEAMEEIQGLVEEFQAVRALSEMSPEELMALAEEEEEDEEGLRS</sequence>
<evidence type="ECO:0000313" key="2">
    <source>
        <dbReference type="EMBL" id="SDE50250.1"/>
    </source>
</evidence>
<dbReference type="RefSeq" id="WP_093005219.1">
    <property type="nucleotide sequence ID" value="NZ_FNBC01000002.1"/>
</dbReference>
<accession>A0A1G7DGW1</accession>
<feature type="coiled-coil region" evidence="1">
    <location>
        <begin position="27"/>
        <end position="61"/>
    </location>
</feature>
<name>A0A1G7DGW1_9DEIN</name>
<dbReference type="OrthoDB" id="33284at2"/>
<dbReference type="AlphaFoldDB" id="A0A1G7DGW1"/>
<dbReference type="EMBL" id="FNBC01000002">
    <property type="protein sequence ID" value="SDE50250.1"/>
    <property type="molecule type" value="Genomic_DNA"/>
</dbReference>
<reference evidence="3" key="1">
    <citation type="submission" date="2016-10" db="EMBL/GenBank/DDBJ databases">
        <authorList>
            <person name="Varghese N."/>
            <person name="Submissions S."/>
        </authorList>
    </citation>
    <scope>NUCLEOTIDE SEQUENCE [LARGE SCALE GENOMIC DNA]</scope>
    <source>
        <strain evidence="3">CGMCC 1.6992</strain>
    </source>
</reference>
<evidence type="ECO:0000313" key="3">
    <source>
        <dbReference type="Proteomes" id="UP000199446"/>
    </source>
</evidence>
<dbReference type="Proteomes" id="UP000199446">
    <property type="component" value="Unassembled WGS sequence"/>
</dbReference>
<dbReference type="STRING" id="482827.SAMN04488243_102132"/>
<keyword evidence="1" id="KW-0175">Coiled coil</keyword>
<organism evidence="2 3">
    <name type="scientific">Thermus arciformis</name>
    <dbReference type="NCBI Taxonomy" id="482827"/>
    <lineage>
        <taxon>Bacteria</taxon>
        <taxon>Thermotogati</taxon>
        <taxon>Deinococcota</taxon>
        <taxon>Deinococci</taxon>
        <taxon>Thermales</taxon>
        <taxon>Thermaceae</taxon>
        <taxon>Thermus</taxon>
    </lineage>
</organism>
<proteinExistence type="predicted"/>
<protein>
    <submittedName>
        <fullName evidence="2">Uncharacterized protein</fullName>
    </submittedName>
</protein>